<reference evidence="3 4" key="1">
    <citation type="submission" date="2019-12" db="EMBL/GenBank/DDBJ databases">
        <title>Genomic-based taxomic classification of the family Erythrobacteraceae.</title>
        <authorList>
            <person name="Xu L."/>
        </authorList>
    </citation>
    <scope>NUCLEOTIDE SEQUENCE [LARGE SCALE GENOMIC DNA]</scope>
    <source>
        <strain evidence="3 4">JCM 17468</strain>
    </source>
</reference>
<dbReference type="OrthoDB" id="7510657at2"/>
<sequence>MLRRLLACFAILTGLAAANAPAHATIISALEAQFEDQRKADDPARSAESACVEKQRKQRLRGERITPCRAPETVTVYVPTIQLGPDRAHE</sequence>
<dbReference type="AlphaFoldDB" id="A0A844Y3T5"/>
<name>A0A844Y3T5_9SPHN</name>
<evidence type="ECO:0008006" key="5">
    <source>
        <dbReference type="Google" id="ProtNLM"/>
    </source>
</evidence>
<evidence type="ECO:0000256" key="1">
    <source>
        <dbReference type="SAM" id="MobiDB-lite"/>
    </source>
</evidence>
<comment type="caution">
    <text evidence="3">The sequence shown here is derived from an EMBL/GenBank/DDBJ whole genome shotgun (WGS) entry which is preliminary data.</text>
</comment>
<evidence type="ECO:0000313" key="4">
    <source>
        <dbReference type="Proteomes" id="UP000430272"/>
    </source>
</evidence>
<keyword evidence="2" id="KW-0732">Signal</keyword>
<proteinExistence type="predicted"/>
<gene>
    <name evidence="3" type="ORF">GRI47_03930</name>
</gene>
<evidence type="ECO:0000256" key="2">
    <source>
        <dbReference type="SAM" id="SignalP"/>
    </source>
</evidence>
<accession>A0A844Y3T5</accession>
<dbReference type="Proteomes" id="UP000430272">
    <property type="component" value="Unassembled WGS sequence"/>
</dbReference>
<dbReference type="RefSeq" id="WP_160660046.1">
    <property type="nucleotide sequence ID" value="NZ_BAABDV010000001.1"/>
</dbReference>
<evidence type="ECO:0000313" key="3">
    <source>
        <dbReference type="EMBL" id="MXO53160.1"/>
    </source>
</evidence>
<feature type="region of interest" description="Disordered" evidence="1">
    <location>
        <begin position="37"/>
        <end position="58"/>
    </location>
</feature>
<feature type="chain" id="PRO_5032503925" description="UrcA family protein" evidence="2">
    <location>
        <begin position="25"/>
        <end position="90"/>
    </location>
</feature>
<organism evidence="3 4">
    <name type="scientific">Qipengyuania pelagi</name>
    <dbReference type="NCBI Taxonomy" id="994320"/>
    <lineage>
        <taxon>Bacteria</taxon>
        <taxon>Pseudomonadati</taxon>
        <taxon>Pseudomonadota</taxon>
        <taxon>Alphaproteobacteria</taxon>
        <taxon>Sphingomonadales</taxon>
        <taxon>Erythrobacteraceae</taxon>
        <taxon>Qipengyuania</taxon>
    </lineage>
</organism>
<feature type="signal peptide" evidence="2">
    <location>
        <begin position="1"/>
        <end position="24"/>
    </location>
</feature>
<keyword evidence="4" id="KW-1185">Reference proteome</keyword>
<protein>
    <recommendedName>
        <fullName evidence="5">UrcA family protein</fullName>
    </recommendedName>
</protein>
<dbReference type="EMBL" id="WTYD01000001">
    <property type="protein sequence ID" value="MXO53160.1"/>
    <property type="molecule type" value="Genomic_DNA"/>
</dbReference>